<dbReference type="EMBL" id="JAFEKC020000014">
    <property type="protein sequence ID" value="KAK0511063.1"/>
    <property type="molecule type" value="Genomic_DNA"/>
</dbReference>
<reference evidence="5" key="1">
    <citation type="submission" date="2023-03" db="EMBL/GenBank/DDBJ databases">
        <title>Complete genome of Cladonia borealis.</title>
        <authorList>
            <person name="Park H."/>
        </authorList>
    </citation>
    <scope>NUCLEOTIDE SEQUENCE</scope>
    <source>
        <strain evidence="5">ANT050790</strain>
    </source>
</reference>
<keyword evidence="6" id="KW-1185">Reference proteome</keyword>
<keyword evidence="4" id="KW-0812">Transmembrane</keyword>
<evidence type="ECO:0000256" key="2">
    <source>
        <dbReference type="ARBA" id="ARBA00023002"/>
    </source>
</evidence>
<evidence type="ECO:0000256" key="3">
    <source>
        <dbReference type="ARBA" id="ARBA00035112"/>
    </source>
</evidence>
<dbReference type="PANTHER" id="PTHR33365">
    <property type="entry name" value="YALI0B05434P"/>
    <property type="match status" value="1"/>
</dbReference>
<dbReference type="Pfam" id="PF11807">
    <property type="entry name" value="UstYa"/>
    <property type="match status" value="1"/>
</dbReference>
<dbReference type="PANTHER" id="PTHR33365:SF11">
    <property type="entry name" value="TAT PATHWAY SIGNAL SEQUENCE"/>
    <property type="match status" value="1"/>
</dbReference>
<feature type="transmembrane region" description="Helical" evidence="4">
    <location>
        <begin position="36"/>
        <end position="56"/>
    </location>
</feature>
<name>A0AA39V0F9_9LECA</name>
<evidence type="ECO:0000313" key="6">
    <source>
        <dbReference type="Proteomes" id="UP001166286"/>
    </source>
</evidence>
<dbReference type="GO" id="GO:0016491">
    <property type="term" value="F:oxidoreductase activity"/>
    <property type="evidence" value="ECO:0007669"/>
    <property type="project" value="UniProtKB-KW"/>
</dbReference>
<evidence type="ECO:0000256" key="1">
    <source>
        <dbReference type="ARBA" id="ARBA00004685"/>
    </source>
</evidence>
<accession>A0AA39V0F9</accession>
<comment type="similarity">
    <text evidence="3">Belongs to the ustYa family.</text>
</comment>
<keyword evidence="4" id="KW-1133">Transmembrane helix</keyword>
<evidence type="ECO:0008006" key="7">
    <source>
        <dbReference type="Google" id="ProtNLM"/>
    </source>
</evidence>
<dbReference type="InterPro" id="IPR021765">
    <property type="entry name" value="UstYa-like"/>
</dbReference>
<dbReference type="Proteomes" id="UP001166286">
    <property type="component" value="Unassembled WGS sequence"/>
</dbReference>
<sequence length="222" mass="25258">MMLFPYLSKQHQTYTLPDEPKVEHQSPRKYRQISTGWTVTLLVVAACVVGMTSFAAGRYSVHKKFANELSLVPYPFSAEPSHKIALEFNKTFTESSAQADRAWKDVMPPEGGFFDYPSPGEGRATFSVYHQMHCLNGIRKSYWTFVEAALSGRVLRKDEIGHMAAPAHVQHCIDFLRQSLMCKADTTIEIRDEAIMGVKGFGVRHECVDWDRLIAWTARRQL</sequence>
<keyword evidence="2" id="KW-0560">Oxidoreductase</keyword>
<dbReference type="AlphaFoldDB" id="A0AA39V0F9"/>
<protein>
    <recommendedName>
        <fullName evidence="7">Tat pathway signal sequence</fullName>
    </recommendedName>
</protein>
<organism evidence="5 6">
    <name type="scientific">Cladonia borealis</name>
    <dbReference type="NCBI Taxonomy" id="184061"/>
    <lineage>
        <taxon>Eukaryota</taxon>
        <taxon>Fungi</taxon>
        <taxon>Dikarya</taxon>
        <taxon>Ascomycota</taxon>
        <taxon>Pezizomycotina</taxon>
        <taxon>Lecanoromycetes</taxon>
        <taxon>OSLEUM clade</taxon>
        <taxon>Lecanoromycetidae</taxon>
        <taxon>Lecanorales</taxon>
        <taxon>Lecanorineae</taxon>
        <taxon>Cladoniaceae</taxon>
        <taxon>Cladonia</taxon>
    </lineage>
</organism>
<evidence type="ECO:0000256" key="4">
    <source>
        <dbReference type="SAM" id="Phobius"/>
    </source>
</evidence>
<keyword evidence="4" id="KW-0472">Membrane</keyword>
<proteinExistence type="inferred from homology"/>
<comment type="pathway">
    <text evidence="1">Mycotoxin biosynthesis.</text>
</comment>
<dbReference type="GO" id="GO:0043386">
    <property type="term" value="P:mycotoxin biosynthetic process"/>
    <property type="evidence" value="ECO:0007669"/>
    <property type="project" value="InterPro"/>
</dbReference>
<gene>
    <name evidence="5" type="ORF">JMJ35_006615</name>
</gene>
<evidence type="ECO:0000313" key="5">
    <source>
        <dbReference type="EMBL" id="KAK0511063.1"/>
    </source>
</evidence>
<comment type="caution">
    <text evidence="5">The sequence shown here is derived from an EMBL/GenBank/DDBJ whole genome shotgun (WGS) entry which is preliminary data.</text>
</comment>